<dbReference type="Gene3D" id="1.20.5.170">
    <property type="match status" value="1"/>
</dbReference>
<evidence type="ECO:0000256" key="5">
    <source>
        <dbReference type="ARBA" id="ARBA00023242"/>
    </source>
</evidence>
<dbReference type="PANTHER" id="PTHR46542:SF1">
    <property type="entry name" value="X-BOX BINDING PROTEIN 1"/>
    <property type="match status" value="1"/>
</dbReference>
<feature type="coiled-coil region" evidence="7">
    <location>
        <begin position="72"/>
        <end position="120"/>
    </location>
</feature>
<keyword evidence="7" id="KW-0175">Coiled coil</keyword>
<evidence type="ECO:0000259" key="9">
    <source>
        <dbReference type="PROSITE" id="PS50217"/>
    </source>
</evidence>
<evidence type="ECO:0000256" key="3">
    <source>
        <dbReference type="ARBA" id="ARBA00023125"/>
    </source>
</evidence>
<dbReference type="InterPro" id="IPR052470">
    <property type="entry name" value="ER_Stress-Reg_TF"/>
</dbReference>
<dbReference type="SMART" id="SM00338">
    <property type="entry name" value="BRLZ"/>
    <property type="match status" value="1"/>
</dbReference>
<dbReference type="Proteomes" id="UP000694844">
    <property type="component" value="Chromosome 5"/>
</dbReference>
<evidence type="ECO:0000256" key="4">
    <source>
        <dbReference type="ARBA" id="ARBA00023163"/>
    </source>
</evidence>
<reference evidence="11" key="1">
    <citation type="submission" date="2025-08" db="UniProtKB">
        <authorList>
            <consortium name="RefSeq"/>
        </authorList>
    </citation>
    <scope>IDENTIFICATION</scope>
    <source>
        <tissue evidence="11">Whole sample</tissue>
    </source>
</reference>
<dbReference type="KEGG" id="cvn:111136714"/>
<name>A0A8B8EU99_CRAVI</name>
<dbReference type="OrthoDB" id="20960at2759"/>
<keyword evidence="10" id="KW-1185">Reference proteome</keyword>
<dbReference type="GeneID" id="111136714"/>
<dbReference type="PANTHER" id="PTHR46542">
    <property type="entry name" value="X-BOX BINDING PROTEIN 1"/>
    <property type="match status" value="1"/>
</dbReference>
<keyword evidence="4" id="KW-0804">Transcription</keyword>
<feature type="compositionally biased region" description="Low complexity" evidence="8">
    <location>
        <begin position="378"/>
        <end position="387"/>
    </location>
</feature>
<dbReference type="CDD" id="cd14691">
    <property type="entry name" value="bZIP_XBP1"/>
    <property type="match status" value="1"/>
</dbReference>
<dbReference type="GO" id="GO:0005634">
    <property type="term" value="C:nucleus"/>
    <property type="evidence" value="ECO:0007669"/>
    <property type="project" value="TreeGrafter"/>
</dbReference>
<evidence type="ECO:0000256" key="7">
    <source>
        <dbReference type="SAM" id="Coils"/>
    </source>
</evidence>
<accession>A0A8B8EU99</accession>
<dbReference type="GO" id="GO:0000977">
    <property type="term" value="F:RNA polymerase II transcription regulatory region sequence-specific DNA binding"/>
    <property type="evidence" value="ECO:0007669"/>
    <property type="project" value="TreeGrafter"/>
</dbReference>
<dbReference type="RefSeq" id="XP_022343497.1">
    <property type="nucleotide sequence ID" value="XM_022487789.1"/>
</dbReference>
<dbReference type="GO" id="GO:0000981">
    <property type="term" value="F:DNA-binding transcription factor activity, RNA polymerase II-specific"/>
    <property type="evidence" value="ECO:0007669"/>
    <property type="project" value="TreeGrafter"/>
</dbReference>
<dbReference type="AlphaFoldDB" id="A0A8B8EU99"/>
<keyword evidence="1" id="KW-0832">Ubl conjugation</keyword>
<keyword evidence="2" id="KW-0805">Transcription regulation</keyword>
<keyword evidence="5" id="KW-0539">Nucleus</keyword>
<dbReference type="PROSITE" id="PS50217">
    <property type="entry name" value="BZIP"/>
    <property type="match status" value="1"/>
</dbReference>
<evidence type="ECO:0000313" key="11">
    <source>
        <dbReference type="RefSeq" id="XP_022343497.1"/>
    </source>
</evidence>
<sequence length="417" mass="46098">MSLLTPKTIVITTVPGKAESRPITIQSPMDLGDFSDDQDGGPRKRRRLTHLSPEEKLMRRKLKNRVAAQTARDRKKAQMTDLEIQVAKLLEENKRLQRENVNLKQRSDALLTENSSLKERLGTDGSLVKMEEETSGSAASFVSLPRGHAPSPSLPVMPYVLTLCAGNSKQATKLDVKPVCKLQIKPRGDTQPRPDSSVVGPSPAELESINELIKFDHEYYKIEPLTPEPKMEVIIDSGVDSSSEIQSDSESVVPDLKAEFPSQTECVQTISEEPSILSTIEDFVDLEKDVLNVLPEINIDLLNAIESLIEDDLQSQAIPDSLDDVSQNGQIVLPSEQNMTLQSELLPPMEKHSKKRKHSQTLSPKMDFFSPDDCFSSSDSGMASDYSEAGSPYSDISGGLSDSVWEESFTELFPDLV</sequence>
<dbReference type="Pfam" id="PF00170">
    <property type="entry name" value="bZIP_1"/>
    <property type="match status" value="1"/>
</dbReference>
<dbReference type="SUPFAM" id="SSF57959">
    <property type="entry name" value="Leucine zipper domain"/>
    <property type="match status" value="1"/>
</dbReference>
<proteinExistence type="predicted"/>
<protein>
    <recommendedName>
        <fullName evidence="6">X-box-binding protein 1</fullName>
    </recommendedName>
</protein>
<evidence type="ECO:0000256" key="1">
    <source>
        <dbReference type="ARBA" id="ARBA00022843"/>
    </source>
</evidence>
<evidence type="ECO:0000256" key="8">
    <source>
        <dbReference type="SAM" id="MobiDB-lite"/>
    </source>
</evidence>
<dbReference type="InterPro" id="IPR046347">
    <property type="entry name" value="bZIP_sf"/>
</dbReference>
<evidence type="ECO:0000313" key="10">
    <source>
        <dbReference type="Proteomes" id="UP000694844"/>
    </source>
</evidence>
<evidence type="ECO:0000256" key="6">
    <source>
        <dbReference type="ARBA" id="ARBA00040165"/>
    </source>
</evidence>
<dbReference type="InterPro" id="IPR004827">
    <property type="entry name" value="bZIP"/>
</dbReference>
<organism evidence="10 11">
    <name type="scientific">Crassostrea virginica</name>
    <name type="common">Eastern oyster</name>
    <dbReference type="NCBI Taxonomy" id="6565"/>
    <lineage>
        <taxon>Eukaryota</taxon>
        <taxon>Metazoa</taxon>
        <taxon>Spiralia</taxon>
        <taxon>Lophotrochozoa</taxon>
        <taxon>Mollusca</taxon>
        <taxon>Bivalvia</taxon>
        <taxon>Autobranchia</taxon>
        <taxon>Pteriomorphia</taxon>
        <taxon>Ostreida</taxon>
        <taxon>Ostreoidea</taxon>
        <taxon>Ostreidae</taxon>
        <taxon>Crassostrea</taxon>
    </lineage>
</organism>
<keyword evidence="3" id="KW-0238">DNA-binding</keyword>
<gene>
    <name evidence="11" type="primary">LOC111136714</name>
</gene>
<feature type="domain" description="BZIP" evidence="9">
    <location>
        <begin position="54"/>
        <end position="117"/>
    </location>
</feature>
<feature type="region of interest" description="Disordered" evidence="8">
    <location>
        <begin position="378"/>
        <end position="397"/>
    </location>
</feature>
<evidence type="ECO:0000256" key="2">
    <source>
        <dbReference type="ARBA" id="ARBA00023015"/>
    </source>
</evidence>
<feature type="region of interest" description="Disordered" evidence="8">
    <location>
        <begin position="20"/>
        <end position="50"/>
    </location>
</feature>
<dbReference type="PROSITE" id="PS00036">
    <property type="entry name" value="BZIP_BASIC"/>
    <property type="match status" value="1"/>
</dbReference>